<evidence type="ECO:0000313" key="9">
    <source>
        <dbReference type="Proteomes" id="UP000541810"/>
    </source>
</evidence>
<name>A0A7X0H4W6_9BACT</name>
<evidence type="ECO:0000256" key="3">
    <source>
        <dbReference type="ARBA" id="ARBA00023274"/>
    </source>
</evidence>
<dbReference type="RefSeq" id="WP_184676890.1">
    <property type="nucleotide sequence ID" value="NZ_JACHGY010000001.1"/>
</dbReference>
<proteinExistence type="inferred from homology"/>
<evidence type="ECO:0000256" key="5">
    <source>
        <dbReference type="HAMAP-Rule" id="MF_00291"/>
    </source>
</evidence>
<sequence>MASLVNDLIEAGIHFGHRSTHWNPKMEPYIFGKRNRIHIIDVKQTIKGLLLARKFVTKTVAGGKDVLFVGTKRQARNIIEKHVKECGMHYCTERWLGGTLTNFSTIRQRLKRLEELERIEESGEMKSYSKKMESQLNREKTKILRNLEGIRNMNKLPGLMVIVDVNNEMNAVKEARKLGIPTVCLIDTDSDPDFADIPIPGNDDAMRSIEIVIDQLCRAVQEGKQSRTVAAEGKDAPAEDKPRRRSSRAQFSADAPAPTAEDTPADAPAPEAQPAS</sequence>
<dbReference type="Gene3D" id="1.10.287.610">
    <property type="entry name" value="Helix hairpin bin"/>
    <property type="match status" value="1"/>
</dbReference>
<evidence type="ECO:0000256" key="6">
    <source>
        <dbReference type="RuleBase" id="RU003631"/>
    </source>
</evidence>
<dbReference type="AlphaFoldDB" id="A0A7X0H4W6"/>
<dbReference type="HAMAP" id="MF_00291_B">
    <property type="entry name" value="Ribosomal_uS2_B"/>
    <property type="match status" value="1"/>
</dbReference>
<evidence type="ECO:0000256" key="7">
    <source>
        <dbReference type="SAM" id="MobiDB-lite"/>
    </source>
</evidence>
<organism evidence="8 9">
    <name type="scientific">Algisphaera agarilytica</name>
    <dbReference type="NCBI Taxonomy" id="1385975"/>
    <lineage>
        <taxon>Bacteria</taxon>
        <taxon>Pseudomonadati</taxon>
        <taxon>Planctomycetota</taxon>
        <taxon>Phycisphaerae</taxon>
        <taxon>Phycisphaerales</taxon>
        <taxon>Phycisphaeraceae</taxon>
        <taxon>Algisphaera</taxon>
    </lineage>
</organism>
<feature type="compositionally biased region" description="Basic and acidic residues" evidence="7">
    <location>
        <begin position="232"/>
        <end position="242"/>
    </location>
</feature>
<dbReference type="CDD" id="cd01425">
    <property type="entry name" value="RPS2"/>
    <property type="match status" value="1"/>
</dbReference>
<dbReference type="GO" id="GO:0022627">
    <property type="term" value="C:cytosolic small ribosomal subunit"/>
    <property type="evidence" value="ECO:0007669"/>
    <property type="project" value="TreeGrafter"/>
</dbReference>
<feature type="region of interest" description="Disordered" evidence="7">
    <location>
        <begin position="223"/>
        <end position="276"/>
    </location>
</feature>
<dbReference type="GO" id="GO:0006412">
    <property type="term" value="P:translation"/>
    <property type="evidence" value="ECO:0007669"/>
    <property type="project" value="UniProtKB-UniRule"/>
</dbReference>
<dbReference type="Gene3D" id="3.40.50.10490">
    <property type="entry name" value="Glucose-6-phosphate isomerase like protein, domain 1"/>
    <property type="match status" value="1"/>
</dbReference>
<dbReference type="EMBL" id="JACHGY010000001">
    <property type="protein sequence ID" value="MBB6429304.1"/>
    <property type="molecule type" value="Genomic_DNA"/>
</dbReference>
<comment type="caution">
    <text evidence="8">The sequence shown here is derived from an EMBL/GenBank/DDBJ whole genome shotgun (WGS) entry which is preliminary data.</text>
</comment>
<comment type="similarity">
    <text evidence="1 5 6">Belongs to the universal ribosomal protein uS2 family.</text>
</comment>
<evidence type="ECO:0000256" key="2">
    <source>
        <dbReference type="ARBA" id="ARBA00022980"/>
    </source>
</evidence>
<dbReference type="InterPro" id="IPR023591">
    <property type="entry name" value="Ribosomal_uS2_flav_dom_sf"/>
</dbReference>
<dbReference type="Proteomes" id="UP000541810">
    <property type="component" value="Unassembled WGS sequence"/>
</dbReference>
<dbReference type="PANTHER" id="PTHR12534">
    <property type="entry name" value="30S RIBOSOMAL PROTEIN S2 PROKARYOTIC AND ORGANELLAR"/>
    <property type="match status" value="1"/>
</dbReference>
<evidence type="ECO:0000313" key="8">
    <source>
        <dbReference type="EMBL" id="MBB6429304.1"/>
    </source>
</evidence>
<evidence type="ECO:0000256" key="4">
    <source>
        <dbReference type="ARBA" id="ARBA00035256"/>
    </source>
</evidence>
<dbReference type="InterPro" id="IPR005706">
    <property type="entry name" value="Ribosomal_uS2_bac/mit/plastid"/>
</dbReference>
<gene>
    <name evidence="5" type="primary">rpsB</name>
    <name evidence="8" type="ORF">HNQ40_001110</name>
</gene>
<keyword evidence="9" id="KW-1185">Reference proteome</keyword>
<dbReference type="PRINTS" id="PR00395">
    <property type="entry name" value="RIBOSOMALS2"/>
</dbReference>
<keyword evidence="3 5" id="KW-0687">Ribonucleoprotein</keyword>
<evidence type="ECO:0000256" key="1">
    <source>
        <dbReference type="ARBA" id="ARBA00006242"/>
    </source>
</evidence>
<accession>A0A7X0H4W6</accession>
<dbReference type="GO" id="GO:0003735">
    <property type="term" value="F:structural constituent of ribosome"/>
    <property type="evidence" value="ECO:0007669"/>
    <property type="project" value="InterPro"/>
</dbReference>
<dbReference type="PANTHER" id="PTHR12534:SF0">
    <property type="entry name" value="SMALL RIBOSOMAL SUBUNIT PROTEIN US2M"/>
    <property type="match status" value="1"/>
</dbReference>
<reference evidence="8 9" key="1">
    <citation type="submission" date="2020-08" db="EMBL/GenBank/DDBJ databases">
        <title>Genomic Encyclopedia of Type Strains, Phase IV (KMG-IV): sequencing the most valuable type-strain genomes for metagenomic binning, comparative biology and taxonomic classification.</title>
        <authorList>
            <person name="Goeker M."/>
        </authorList>
    </citation>
    <scope>NUCLEOTIDE SEQUENCE [LARGE SCALE GENOMIC DNA]</scope>
    <source>
        <strain evidence="8 9">DSM 103725</strain>
    </source>
</reference>
<keyword evidence="2 5" id="KW-0689">Ribosomal protein</keyword>
<dbReference type="InterPro" id="IPR001865">
    <property type="entry name" value="Ribosomal_uS2"/>
</dbReference>
<dbReference type="SUPFAM" id="SSF52313">
    <property type="entry name" value="Ribosomal protein S2"/>
    <property type="match status" value="1"/>
</dbReference>
<feature type="compositionally biased region" description="Low complexity" evidence="7">
    <location>
        <begin position="253"/>
        <end position="276"/>
    </location>
</feature>
<dbReference type="NCBIfam" id="TIGR01011">
    <property type="entry name" value="rpsB_bact"/>
    <property type="match status" value="1"/>
</dbReference>
<dbReference type="InterPro" id="IPR018130">
    <property type="entry name" value="Ribosomal_uS2_CS"/>
</dbReference>
<dbReference type="PROSITE" id="PS00963">
    <property type="entry name" value="RIBOSOMAL_S2_2"/>
    <property type="match status" value="1"/>
</dbReference>
<protein>
    <recommendedName>
        <fullName evidence="4 5">Small ribosomal subunit protein uS2</fullName>
    </recommendedName>
</protein>
<dbReference type="Pfam" id="PF00318">
    <property type="entry name" value="Ribosomal_S2"/>
    <property type="match status" value="1"/>
</dbReference>